<name>A0A5B8Z4U1_CYTDA</name>
<dbReference type="OrthoDB" id="2717873at2"/>
<feature type="transmembrane region" description="Helical" evidence="1">
    <location>
        <begin position="200"/>
        <end position="222"/>
    </location>
</feature>
<keyword evidence="1" id="KW-0472">Membrane</keyword>
<proteinExistence type="predicted"/>
<organism evidence="2 3">
    <name type="scientific">Cytobacillus dafuensis</name>
    <name type="common">Bacillus dafuensis</name>
    <dbReference type="NCBI Taxonomy" id="1742359"/>
    <lineage>
        <taxon>Bacteria</taxon>
        <taxon>Bacillati</taxon>
        <taxon>Bacillota</taxon>
        <taxon>Bacilli</taxon>
        <taxon>Bacillales</taxon>
        <taxon>Bacillaceae</taxon>
        <taxon>Cytobacillus</taxon>
    </lineage>
</organism>
<gene>
    <name evidence="2" type="ORF">FSZ17_11985</name>
</gene>
<feature type="transmembrane region" description="Helical" evidence="1">
    <location>
        <begin position="28"/>
        <end position="48"/>
    </location>
</feature>
<dbReference type="EMBL" id="CP042593">
    <property type="protein sequence ID" value="QED47908.1"/>
    <property type="molecule type" value="Genomic_DNA"/>
</dbReference>
<feature type="transmembrane region" description="Helical" evidence="1">
    <location>
        <begin position="170"/>
        <end position="188"/>
    </location>
</feature>
<feature type="transmembrane region" description="Helical" evidence="1">
    <location>
        <begin position="68"/>
        <end position="90"/>
    </location>
</feature>
<dbReference type="AlphaFoldDB" id="A0A5B8Z4U1"/>
<accession>A0A5B8Z4U1</accession>
<dbReference type="Proteomes" id="UP000321555">
    <property type="component" value="Chromosome"/>
</dbReference>
<keyword evidence="1" id="KW-0812">Transmembrane</keyword>
<protein>
    <submittedName>
        <fullName evidence="2">DUF3995 domain-containing protein</fullName>
    </submittedName>
</protein>
<feature type="transmembrane region" description="Helical" evidence="1">
    <location>
        <begin position="111"/>
        <end position="130"/>
    </location>
</feature>
<dbReference type="STRING" id="1742359.GCA_001439625_00129"/>
<evidence type="ECO:0000256" key="1">
    <source>
        <dbReference type="SAM" id="Phobius"/>
    </source>
</evidence>
<dbReference type="KEGG" id="bda:FSZ17_11985"/>
<keyword evidence="1" id="KW-1133">Transmembrane helix</keyword>
<evidence type="ECO:0000313" key="3">
    <source>
        <dbReference type="Proteomes" id="UP000321555"/>
    </source>
</evidence>
<dbReference type="RefSeq" id="WP_057776845.1">
    <property type="nucleotide sequence ID" value="NZ_CP042593.1"/>
</dbReference>
<keyword evidence="3" id="KW-1185">Reference proteome</keyword>
<reference evidence="3" key="1">
    <citation type="submission" date="2019-08" db="EMBL/GenBank/DDBJ databases">
        <authorList>
            <person name="Zheng X."/>
        </authorList>
    </citation>
    <scope>NUCLEOTIDE SEQUENCE [LARGE SCALE GENOMIC DNA]</scope>
    <source>
        <strain evidence="3">FJAT-25496</strain>
    </source>
</reference>
<evidence type="ECO:0000313" key="2">
    <source>
        <dbReference type="EMBL" id="QED47908.1"/>
    </source>
</evidence>
<sequence length="228" mass="25403">MQKANINKISTTSRVNFFERFECFTKSAVWPAYVGCFSAFMYAVFVRFYHAAGGTIGMPGEMKDLTAIYMGMYIAGLAIMFCGFILIALIKPWSRIVPQQVPLIGGRKIHPLIVLTPTLVGAAFLIAHGVSGMITRALQLAGIITIDFPGFVEVDVRDLALWDLVFYEPWFSFLGMMAGLTAAHYAQASGVRQFSFRRGTVLYLIIVFLLTAFFASSMIFNFSDKFSF</sequence>